<evidence type="ECO:0000256" key="1">
    <source>
        <dbReference type="ARBA" id="ARBA00004651"/>
    </source>
</evidence>
<feature type="transmembrane region" description="Helical" evidence="7">
    <location>
        <begin position="133"/>
        <end position="155"/>
    </location>
</feature>
<dbReference type="GO" id="GO:0071916">
    <property type="term" value="F:dipeptide transmembrane transporter activity"/>
    <property type="evidence" value="ECO:0007669"/>
    <property type="project" value="TreeGrafter"/>
</dbReference>
<dbReference type="AlphaFoldDB" id="A0A1D8GKE9"/>
<keyword evidence="10" id="KW-1185">Reference proteome</keyword>
<proteinExistence type="inferred from homology"/>
<evidence type="ECO:0000313" key="10">
    <source>
        <dbReference type="Proteomes" id="UP000095743"/>
    </source>
</evidence>
<feature type="transmembrane region" description="Helical" evidence="7">
    <location>
        <begin position="305"/>
        <end position="330"/>
    </location>
</feature>
<accession>A0A1D8GKE9</accession>
<dbReference type="Pfam" id="PF19300">
    <property type="entry name" value="BPD_transp_1_N"/>
    <property type="match status" value="1"/>
</dbReference>
<feature type="domain" description="ABC transmembrane type-1" evidence="8">
    <location>
        <begin position="95"/>
        <end position="328"/>
    </location>
</feature>
<name>A0A1D8GKE9_9FIRM</name>
<keyword evidence="6 7" id="KW-0472">Membrane</keyword>
<keyword evidence="4 7" id="KW-0812">Transmembrane</keyword>
<comment type="similarity">
    <text evidence="7">Belongs to the binding-protein-dependent transport system permease family.</text>
</comment>
<dbReference type="Gene3D" id="1.10.3720.10">
    <property type="entry name" value="MetI-like"/>
    <property type="match status" value="1"/>
</dbReference>
<dbReference type="InterPro" id="IPR000515">
    <property type="entry name" value="MetI-like"/>
</dbReference>
<keyword evidence="2 7" id="KW-0813">Transport</keyword>
<dbReference type="KEGG" id="gfe:Gferi_18540"/>
<protein>
    <submittedName>
        <fullName evidence="9">Peptide ABC transporter permease</fullName>
    </submittedName>
</protein>
<keyword evidence="5 7" id="KW-1133">Transmembrane helix</keyword>
<organism evidence="9 10">
    <name type="scientific">Geosporobacter ferrireducens</name>
    <dbReference type="NCBI Taxonomy" id="1424294"/>
    <lineage>
        <taxon>Bacteria</taxon>
        <taxon>Bacillati</taxon>
        <taxon>Bacillota</taxon>
        <taxon>Clostridia</taxon>
        <taxon>Peptostreptococcales</taxon>
        <taxon>Thermotaleaceae</taxon>
        <taxon>Geosporobacter</taxon>
    </lineage>
</organism>
<evidence type="ECO:0000256" key="3">
    <source>
        <dbReference type="ARBA" id="ARBA00022475"/>
    </source>
</evidence>
<feature type="transmembrane region" description="Helical" evidence="7">
    <location>
        <begin position="9"/>
        <end position="30"/>
    </location>
</feature>
<dbReference type="SUPFAM" id="SSF161098">
    <property type="entry name" value="MetI-like"/>
    <property type="match status" value="1"/>
</dbReference>
<dbReference type="GO" id="GO:0005886">
    <property type="term" value="C:plasma membrane"/>
    <property type="evidence" value="ECO:0007669"/>
    <property type="project" value="UniProtKB-SubCell"/>
</dbReference>
<dbReference type="RefSeq" id="WP_069979132.1">
    <property type="nucleotide sequence ID" value="NZ_CP017269.1"/>
</dbReference>
<dbReference type="STRING" id="1424294.Gferi_18540"/>
<reference evidence="9 10" key="1">
    <citation type="submission" date="2016-09" db="EMBL/GenBank/DDBJ databases">
        <title>Genomic analysis reveals versatility of anaerobic energy metabolism of Geosporobacter ferrireducens IRF9 of phylum Firmicutes.</title>
        <authorList>
            <person name="Kim S.-J."/>
        </authorList>
    </citation>
    <scope>NUCLEOTIDE SEQUENCE [LARGE SCALE GENOMIC DNA]</scope>
    <source>
        <strain evidence="9 10">IRF9</strain>
    </source>
</reference>
<feature type="transmembrane region" description="Helical" evidence="7">
    <location>
        <begin position="264"/>
        <end position="285"/>
    </location>
</feature>
<dbReference type="InterPro" id="IPR035906">
    <property type="entry name" value="MetI-like_sf"/>
</dbReference>
<feature type="transmembrane region" description="Helical" evidence="7">
    <location>
        <begin position="101"/>
        <end position="121"/>
    </location>
</feature>
<feature type="transmembrane region" description="Helical" evidence="7">
    <location>
        <begin position="201"/>
        <end position="221"/>
    </location>
</feature>
<dbReference type="EMBL" id="CP017269">
    <property type="protein sequence ID" value="AOT71373.1"/>
    <property type="molecule type" value="Genomic_DNA"/>
</dbReference>
<dbReference type="CDD" id="cd06261">
    <property type="entry name" value="TM_PBP2"/>
    <property type="match status" value="1"/>
</dbReference>
<dbReference type="InterPro" id="IPR045621">
    <property type="entry name" value="BPD_transp_1_N"/>
</dbReference>
<keyword evidence="3" id="KW-1003">Cell membrane</keyword>
<dbReference type="Proteomes" id="UP000095743">
    <property type="component" value="Chromosome"/>
</dbReference>
<dbReference type="PROSITE" id="PS50928">
    <property type="entry name" value="ABC_TM1"/>
    <property type="match status" value="1"/>
</dbReference>
<evidence type="ECO:0000256" key="2">
    <source>
        <dbReference type="ARBA" id="ARBA00022448"/>
    </source>
</evidence>
<evidence type="ECO:0000256" key="6">
    <source>
        <dbReference type="ARBA" id="ARBA00023136"/>
    </source>
</evidence>
<dbReference type="PANTHER" id="PTHR43163:SF8">
    <property type="entry name" value="D,D-DIPEPTIDE TRANSPORT SYSTEM PERMEASE PROTEIN DDPB-RELATED"/>
    <property type="match status" value="1"/>
</dbReference>
<evidence type="ECO:0000256" key="4">
    <source>
        <dbReference type="ARBA" id="ARBA00022692"/>
    </source>
</evidence>
<evidence type="ECO:0000256" key="5">
    <source>
        <dbReference type="ARBA" id="ARBA00022989"/>
    </source>
</evidence>
<comment type="subcellular location">
    <subcellularLocation>
        <location evidence="1 7">Cell membrane</location>
        <topology evidence="1 7">Multi-pass membrane protein</topology>
    </subcellularLocation>
</comment>
<gene>
    <name evidence="9" type="ORF">Gferi_18540</name>
</gene>
<dbReference type="PANTHER" id="PTHR43163">
    <property type="entry name" value="DIPEPTIDE TRANSPORT SYSTEM PERMEASE PROTEIN DPPB-RELATED"/>
    <property type="match status" value="1"/>
</dbReference>
<sequence length="336" mass="37118">MGAYIRKRILLGFIVLFGVVTITFLIARIIPSDPAAKWVGSRATQQQIENARVELGLDKPLVIQFARYVAQLIKGDLGYSLRTHQPITKELAGFIPATLELVLLSFGLAVLIGIPLGIYSAKMKDKWLDHISRLFSIGAVSLPTFWVALFFQLVFYNYLGILPLGGRVSTQTTILYDLPKITGMLLFDSAITGQWDIFIDAFKHIVLPGITVALYPIGLVARMTRSALLEILNEDYITAERSYGLAESRILWIFALKNTLGPTAIVLTLSLGYTLVNTFLVEAIFSWPGLGNYVATSVVTLDYPAIMGVTIFSAICYILLNLAADIMIALDPRVRL</sequence>
<evidence type="ECO:0000256" key="7">
    <source>
        <dbReference type="RuleBase" id="RU363032"/>
    </source>
</evidence>
<evidence type="ECO:0000259" key="8">
    <source>
        <dbReference type="PROSITE" id="PS50928"/>
    </source>
</evidence>
<dbReference type="Pfam" id="PF00528">
    <property type="entry name" value="BPD_transp_1"/>
    <property type="match status" value="1"/>
</dbReference>
<dbReference type="OrthoDB" id="9773221at2"/>
<evidence type="ECO:0000313" key="9">
    <source>
        <dbReference type="EMBL" id="AOT71373.1"/>
    </source>
</evidence>